<dbReference type="FunFam" id="3.40.50.300:FF:000433">
    <property type="entry name" value="Estrogen sulfotransferase"/>
    <property type="match status" value="1"/>
</dbReference>
<dbReference type="KEGG" id="gsh:117368187"/>
<dbReference type="Pfam" id="PF00685">
    <property type="entry name" value="Sulfotransfer_1"/>
    <property type="match status" value="1"/>
</dbReference>
<comment type="subcellular location">
    <subcellularLocation>
        <location evidence="1">Cytoplasm</location>
    </subcellularLocation>
</comment>
<dbReference type="Proteomes" id="UP000515159">
    <property type="component" value="Chromosome 10"/>
</dbReference>
<evidence type="ECO:0000313" key="9">
    <source>
        <dbReference type="RefSeq" id="XP_033817465.1"/>
    </source>
</evidence>
<name>A0A6P8SRG8_GEOSA</name>
<dbReference type="InterPro" id="IPR027417">
    <property type="entry name" value="P-loop_NTPase"/>
</dbReference>
<dbReference type="SUPFAM" id="SSF52540">
    <property type="entry name" value="P-loop containing nucleoside triphosphate hydrolases"/>
    <property type="match status" value="1"/>
</dbReference>
<dbReference type="RefSeq" id="XP_033817465.1">
    <property type="nucleotide sequence ID" value="XM_033961574.1"/>
</dbReference>
<gene>
    <name evidence="8 9 10" type="primary">LOC117368187</name>
</gene>
<evidence type="ECO:0000313" key="8">
    <source>
        <dbReference type="RefSeq" id="XP_033817464.1"/>
    </source>
</evidence>
<dbReference type="GeneID" id="117368187"/>
<keyword evidence="4 5" id="KW-0808">Transferase</keyword>
<protein>
    <recommendedName>
        <fullName evidence="5">Sulfotransferase</fullName>
        <ecNumber evidence="5">2.8.2.-</ecNumber>
    </recommendedName>
</protein>
<reference evidence="8 9" key="1">
    <citation type="submission" date="2025-04" db="UniProtKB">
        <authorList>
            <consortium name="RefSeq"/>
        </authorList>
    </citation>
    <scope>IDENTIFICATION</scope>
</reference>
<sequence length="288" mass="33474">MASSNFVEHRGFLMPSKYYDINTFEYICNEFQVRDQDVFNITYPKSGTTWMQEILTLIQSDGDTTISHTVPNWERVPWLELPLFVKKLESQHSPRFLASHLPVHLFPKSFFTSKAKAIYTVRNPRDVLVSLHYFSKAAGFLDELDNIEELLPKFLKGEVFGGSWFEHVRGWLGVRDQVNLLILTYEELLQDLRGSVMRICNFLGRELNEAAIDSVVENTTLKSMKDNKMSNHSTVNKEIIDVQKSPFIRKGISGDWRNHFTPAMIESFDATYKEAIKDINFKFIWDQC</sequence>
<dbReference type="InterPro" id="IPR000863">
    <property type="entry name" value="Sulfotransferase_dom"/>
</dbReference>
<evidence type="ECO:0000313" key="7">
    <source>
        <dbReference type="Proteomes" id="UP000515159"/>
    </source>
</evidence>
<dbReference type="Gene3D" id="3.40.50.300">
    <property type="entry name" value="P-loop containing nucleotide triphosphate hydrolases"/>
    <property type="match status" value="1"/>
</dbReference>
<evidence type="ECO:0000259" key="6">
    <source>
        <dbReference type="Pfam" id="PF00685"/>
    </source>
</evidence>
<keyword evidence="7" id="KW-1185">Reference proteome</keyword>
<feature type="domain" description="Sulfotransferase" evidence="6">
    <location>
        <begin position="35"/>
        <end position="278"/>
    </location>
</feature>
<dbReference type="OrthoDB" id="205623at2759"/>
<dbReference type="RefSeq" id="XP_033817464.1">
    <property type="nucleotide sequence ID" value="XM_033961573.1"/>
</dbReference>
<proteinExistence type="inferred from homology"/>
<evidence type="ECO:0000256" key="5">
    <source>
        <dbReference type="RuleBase" id="RU361155"/>
    </source>
</evidence>
<dbReference type="GO" id="GO:0008146">
    <property type="term" value="F:sulfotransferase activity"/>
    <property type="evidence" value="ECO:0007669"/>
    <property type="project" value="InterPro"/>
</dbReference>
<evidence type="ECO:0000256" key="3">
    <source>
        <dbReference type="ARBA" id="ARBA00022490"/>
    </source>
</evidence>
<accession>A0A6P8SRG8</accession>
<evidence type="ECO:0000256" key="1">
    <source>
        <dbReference type="ARBA" id="ARBA00004496"/>
    </source>
</evidence>
<dbReference type="AlphaFoldDB" id="A0A6P8SRG8"/>
<dbReference type="PANTHER" id="PTHR11783">
    <property type="entry name" value="SULFOTRANSFERASE SULT"/>
    <property type="match status" value="1"/>
</dbReference>
<comment type="similarity">
    <text evidence="2 5">Belongs to the sulfotransferase 1 family.</text>
</comment>
<evidence type="ECO:0000256" key="4">
    <source>
        <dbReference type="ARBA" id="ARBA00022679"/>
    </source>
</evidence>
<dbReference type="GO" id="GO:0005737">
    <property type="term" value="C:cytoplasm"/>
    <property type="evidence" value="ECO:0007669"/>
    <property type="project" value="UniProtKB-SubCell"/>
</dbReference>
<keyword evidence="3" id="KW-0963">Cytoplasm</keyword>
<evidence type="ECO:0000256" key="2">
    <source>
        <dbReference type="ARBA" id="ARBA00005771"/>
    </source>
</evidence>
<dbReference type="EC" id="2.8.2.-" evidence="5"/>
<evidence type="ECO:0000313" key="10">
    <source>
        <dbReference type="RefSeq" id="XP_033817466.1"/>
    </source>
</evidence>
<organism evidence="7 10">
    <name type="scientific">Geotrypetes seraphini</name>
    <name type="common">Gaboon caecilian</name>
    <name type="synonym">Caecilia seraphini</name>
    <dbReference type="NCBI Taxonomy" id="260995"/>
    <lineage>
        <taxon>Eukaryota</taxon>
        <taxon>Metazoa</taxon>
        <taxon>Chordata</taxon>
        <taxon>Craniata</taxon>
        <taxon>Vertebrata</taxon>
        <taxon>Euteleostomi</taxon>
        <taxon>Amphibia</taxon>
        <taxon>Gymnophiona</taxon>
        <taxon>Geotrypetes</taxon>
    </lineage>
</organism>
<dbReference type="RefSeq" id="XP_033817466.1">
    <property type="nucleotide sequence ID" value="XM_033961575.1"/>
</dbReference>